<dbReference type="PANTHER" id="PTHR43334:SF1">
    <property type="entry name" value="3-HYDROXYPROPIONATE--COA LIGASE [ADP-FORMING]"/>
    <property type="match status" value="1"/>
</dbReference>
<feature type="domain" description="N-acetyltransferase" evidence="7">
    <location>
        <begin position="737"/>
        <end position="901"/>
    </location>
</feature>
<evidence type="ECO:0000256" key="2">
    <source>
        <dbReference type="ARBA" id="ARBA00022741"/>
    </source>
</evidence>
<dbReference type="CDD" id="cd04301">
    <property type="entry name" value="NAT_SF"/>
    <property type="match status" value="1"/>
</dbReference>
<dbReference type="PROSITE" id="PS51186">
    <property type="entry name" value="GNAT"/>
    <property type="match status" value="1"/>
</dbReference>
<gene>
    <name evidence="8" type="ORF">DFR36_10415</name>
</gene>
<dbReference type="Gene3D" id="3.40.50.720">
    <property type="entry name" value="NAD(P)-binding Rossmann-like Domain"/>
    <property type="match status" value="1"/>
</dbReference>
<name>A0A317RF26_9BURK</name>
<dbReference type="Gene3D" id="3.30.470.20">
    <property type="entry name" value="ATP-grasp fold, B domain"/>
    <property type="match status" value="1"/>
</dbReference>
<reference evidence="8 9" key="1">
    <citation type="submission" date="2018-05" db="EMBL/GenBank/DDBJ databases">
        <title>Genomic Encyclopedia of Type Strains, Phase IV (KMG-IV): sequencing the most valuable type-strain genomes for metagenomic binning, comparative biology and taxonomic classification.</title>
        <authorList>
            <person name="Goeker M."/>
        </authorList>
    </citation>
    <scope>NUCLEOTIDE SEQUENCE [LARGE SCALE GENOMIC DNA]</scope>
    <source>
        <strain evidence="8 9">DSM 26006</strain>
    </source>
</reference>
<evidence type="ECO:0000256" key="3">
    <source>
        <dbReference type="ARBA" id="ARBA00022840"/>
    </source>
</evidence>
<dbReference type="FunFam" id="3.30.1490.20:FF:000020">
    <property type="entry name" value="Protein lysine acetyltransferase"/>
    <property type="match status" value="1"/>
</dbReference>
<keyword evidence="1" id="KW-0436">Ligase</keyword>
<dbReference type="InterPro" id="IPR036291">
    <property type="entry name" value="NAD(P)-bd_dom_sf"/>
</dbReference>
<evidence type="ECO:0000313" key="9">
    <source>
        <dbReference type="Proteomes" id="UP000246483"/>
    </source>
</evidence>
<evidence type="ECO:0000256" key="5">
    <source>
        <dbReference type="PROSITE-ProRule" id="PRU00409"/>
    </source>
</evidence>
<evidence type="ECO:0000256" key="1">
    <source>
        <dbReference type="ARBA" id="ARBA00022598"/>
    </source>
</evidence>
<comment type="caution">
    <text evidence="8">The sequence shown here is derived from an EMBL/GenBank/DDBJ whole genome shotgun (WGS) entry which is preliminary data.</text>
</comment>
<dbReference type="SUPFAM" id="SSF51735">
    <property type="entry name" value="NAD(P)-binding Rossmann-fold domains"/>
    <property type="match status" value="1"/>
</dbReference>
<dbReference type="EMBL" id="QGUB01000004">
    <property type="protein sequence ID" value="PWW46238.1"/>
    <property type="molecule type" value="Genomic_DNA"/>
</dbReference>
<evidence type="ECO:0000259" key="6">
    <source>
        <dbReference type="PROSITE" id="PS50975"/>
    </source>
</evidence>
<dbReference type="Pfam" id="PF13607">
    <property type="entry name" value="Succ_CoA_lig"/>
    <property type="match status" value="1"/>
</dbReference>
<dbReference type="InterPro" id="IPR011761">
    <property type="entry name" value="ATP-grasp"/>
</dbReference>
<evidence type="ECO:0000256" key="4">
    <source>
        <dbReference type="ARBA" id="ARBA00060888"/>
    </source>
</evidence>
<keyword evidence="9" id="KW-1185">Reference proteome</keyword>
<dbReference type="Gene3D" id="3.40.630.30">
    <property type="match status" value="1"/>
</dbReference>
<dbReference type="PANTHER" id="PTHR43334">
    <property type="entry name" value="ACETATE--COA LIGASE [ADP-FORMING]"/>
    <property type="match status" value="1"/>
</dbReference>
<sequence length="901" mass="97737">MMDKHYLTPLFDPASIIVLAGRSDHPDEFTTQARVLHEALRAQRYSGQLTFLDVHTSGTLADLAQTRADLAIIALPPQELAAGLELAGRVNCRCALVISSGVDAALAARLRKIARREGMHLLGPNSLGIQRPSLGLNASAAGPLAREGSLALVCQSGALTTSILDWARNNAVGFSSVISLGPHTDLGLAEALDFLANDPRTQSIVVYMEGIHSARRFMSALRSAAHAKPVVVLKAGRKAAGNEAAQTHSAAIVGSDDVFDAALRRAGAVRVRSFVALFSAAKCLASRYRPVGRRLALITNGGGPGVLAADWVNEIALELGRPGAETVEALAPKLPPLASLTDLMDLSEEAGPEHYGAALDAAFRDRQIDGVLAIFSPKEGIDPVAVARALAEAKRRAPKPLLACWMGDASVLPAREVLREAQIPNFRTPEAAVGAFGNIASFYQNQQLLQQTPPPLTALAKPDIEGARLVIETVLAERRNVLTEMESKTLLAAFHIPVTRTLLARSAHEAMMIGTQMGFPVVLKIDSPDVAHKSDVGGVALDVHNGSNARDAYTDMVQRVARLQPGARINGVTVQPMVRARRGREINIGVVTDDPFGPVITFGAGGTMIELINDRAMELPPLNQFLARRLIDRSRVAEVLGEWRGAPAVRREALEQILLRVSEMVCALPQLREMDINPVIVDERGAVAVDARIVIHEGPQTSTRAEGSTLGQYSHLSILPYPARYEQVWPLRGGGEYLVRPIRPDDAEMVQRLVRGLSPESRYFRFVSQLTELPKPMLARFTLIDYDREMALAAVLRERTVDESGEVSHTERIIGISRYVTNPDHTSCEFALLVADDFTGRGLGSRLMLSIMDVARDRGLAEIQGLVLSNNPNMLKLMRRLGFEVRPFPDDPEFRLVVHQL</sequence>
<dbReference type="InterPro" id="IPR000182">
    <property type="entry name" value="GNAT_dom"/>
</dbReference>
<dbReference type="GO" id="GO:0016747">
    <property type="term" value="F:acyltransferase activity, transferring groups other than amino-acyl groups"/>
    <property type="evidence" value="ECO:0007669"/>
    <property type="project" value="InterPro"/>
</dbReference>
<dbReference type="InterPro" id="IPR051538">
    <property type="entry name" value="Acyl-CoA_Synth/Transferase"/>
</dbReference>
<keyword evidence="8" id="KW-0808">Transferase</keyword>
<dbReference type="RefSeq" id="WP_110012268.1">
    <property type="nucleotide sequence ID" value="NZ_QGUB01000004.1"/>
</dbReference>
<dbReference type="Gene3D" id="3.30.1490.20">
    <property type="entry name" value="ATP-grasp fold, A domain"/>
    <property type="match status" value="1"/>
</dbReference>
<dbReference type="GO" id="GO:0016874">
    <property type="term" value="F:ligase activity"/>
    <property type="evidence" value="ECO:0007669"/>
    <property type="project" value="UniProtKB-KW"/>
</dbReference>
<dbReference type="SUPFAM" id="SSF55729">
    <property type="entry name" value="Acyl-CoA N-acyltransferases (Nat)"/>
    <property type="match status" value="1"/>
</dbReference>
<dbReference type="Pfam" id="PF00583">
    <property type="entry name" value="Acetyltransf_1"/>
    <property type="match status" value="1"/>
</dbReference>
<keyword evidence="3 5" id="KW-0067">ATP-binding</keyword>
<proteinExistence type="inferred from homology"/>
<comment type="similarity">
    <text evidence="4">In the N-terminal section; belongs to the acetate CoA ligase alpha subunit family.</text>
</comment>
<accession>A0A317RF26</accession>
<dbReference type="InterPro" id="IPR013815">
    <property type="entry name" value="ATP_grasp_subdomain_1"/>
</dbReference>
<dbReference type="GO" id="GO:0046872">
    <property type="term" value="F:metal ion binding"/>
    <property type="evidence" value="ECO:0007669"/>
    <property type="project" value="InterPro"/>
</dbReference>
<feature type="domain" description="ATP-grasp" evidence="6">
    <location>
        <begin position="488"/>
        <end position="524"/>
    </location>
</feature>
<evidence type="ECO:0000259" key="7">
    <source>
        <dbReference type="PROSITE" id="PS51186"/>
    </source>
</evidence>
<dbReference type="GO" id="GO:0005524">
    <property type="term" value="F:ATP binding"/>
    <property type="evidence" value="ECO:0007669"/>
    <property type="project" value="UniProtKB-UniRule"/>
</dbReference>
<dbReference type="InterPro" id="IPR016181">
    <property type="entry name" value="Acyl_CoA_acyltransferase"/>
</dbReference>
<dbReference type="Pfam" id="PF13549">
    <property type="entry name" value="ATP-grasp_5"/>
    <property type="match status" value="1"/>
</dbReference>
<dbReference type="OrthoDB" id="9807426at2"/>
<keyword evidence="2 5" id="KW-0547">Nucleotide-binding</keyword>
<dbReference type="PROSITE" id="PS50975">
    <property type="entry name" value="ATP_GRASP"/>
    <property type="match status" value="1"/>
</dbReference>
<dbReference type="InterPro" id="IPR016102">
    <property type="entry name" value="Succinyl-CoA_synth-like"/>
</dbReference>
<dbReference type="AlphaFoldDB" id="A0A317RF26"/>
<dbReference type="Proteomes" id="UP000246483">
    <property type="component" value="Unassembled WGS sequence"/>
</dbReference>
<evidence type="ECO:0000313" key="8">
    <source>
        <dbReference type="EMBL" id="PWW46238.1"/>
    </source>
</evidence>
<organism evidence="8 9">
    <name type="scientific">Melaminivora alkalimesophila</name>
    <dbReference type="NCBI Taxonomy" id="1165852"/>
    <lineage>
        <taxon>Bacteria</taxon>
        <taxon>Pseudomonadati</taxon>
        <taxon>Pseudomonadota</taxon>
        <taxon>Betaproteobacteria</taxon>
        <taxon>Burkholderiales</taxon>
        <taxon>Comamonadaceae</taxon>
        <taxon>Melaminivora</taxon>
    </lineage>
</organism>
<protein>
    <submittedName>
        <fullName evidence="8">Acetyltransferase</fullName>
    </submittedName>
</protein>
<dbReference type="SUPFAM" id="SSF56059">
    <property type="entry name" value="Glutathione synthetase ATP-binding domain-like"/>
    <property type="match status" value="1"/>
</dbReference>
<dbReference type="InterPro" id="IPR032875">
    <property type="entry name" value="Succ_CoA_lig_flav_dom"/>
</dbReference>
<dbReference type="Gene3D" id="3.40.50.261">
    <property type="entry name" value="Succinyl-CoA synthetase domains"/>
    <property type="match status" value="2"/>
</dbReference>
<dbReference type="SUPFAM" id="SSF52210">
    <property type="entry name" value="Succinyl-CoA synthetase domains"/>
    <property type="match status" value="2"/>
</dbReference>